<proteinExistence type="predicted"/>
<dbReference type="Gene3D" id="3.40.50.300">
    <property type="entry name" value="P-loop containing nucleotide triphosphate hydrolases"/>
    <property type="match status" value="2"/>
</dbReference>
<dbReference type="EMBL" id="JAHEWS010000011">
    <property type="protein sequence ID" value="MBT1587969.1"/>
    <property type="molecule type" value="Genomic_DNA"/>
</dbReference>
<name>A0ABS5VEP5_9MICO</name>
<organism evidence="2 3">
    <name type="scientific">Curtobacterium aurantiacum</name>
    <dbReference type="NCBI Taxonomy" id="3236919"/>
    <lineage>
        <taxon>Bacteria</taxon>
        <taxon>Bacillati</taxon>
        <taxon>Actinomycetota</taxon>
        <taxon>Actinomycetes</taxon>
        <taxon>Micrococcales</taxon>
        <taxon>Microbacteriaceae</taxon>
        <taxon>Curtobacterium</taxon>
    </lineage>
</organism>
<gene>
    <name evidence="2" type="ORF">KK097_09110</name>
</gene>
<keyword evidence="3" id="KW-1185">Reference proteome</keyword>
<dbReference type="Proteomes" id="UP001519641">
    <property type="component" value="Unassembled WGS sequence"/>
</dbReference>
<reference evidence="2 3" key="1">
    <citation type="submission" date="2021-05" db="EMBL/GenBank/DDBJ databases">
        <title>Whole genome sequence of Curtobacterium flaccumfaciens pv. flaccumfaciens strain CFBP 8819.</title>
        <authorList>
            <person name="Osdaghi E."/>
            <person name="Taghouti G."/>
            <person name="Portier P."/>
            <person name="Fazliarab A."/>
            <person name="Taghavi S.M."/>
            <person name="Briand M."/>
            <person name="Le-Saux M."/>
            <person name="Jacques M.-A."/>
        </authorList>
    </citation>
    <scope>NUCLEOTIDE SEQUENCE [LARGE SCALE GENOMIC DNA]</scope>
    <source>
        <strain evidence="2 3">CFBP 8819</strain>
    </source>
</reference>
<dbReference type="InterPro" id="IPR027417">
    <property type="entry name" value="P-loop_NTPase"/>
</dbReference>
<dbReference type="PANTHER" id="PTHR24220:SF687">
    <property type="entry name" value="ABC TRANSPORTER ATP-BINDING PROTEIN SCO2324-RELATED"/>
    <property type="match status" value="1"/>
</dbReference>
<dbReference type="SUPFAM" id="SSF52540">
    <property type="entry name" value="P-loop containing nucleoside triphosphate hydrolases"/>
    <property type="match status" value="1"/>
</dbReference>
<dbReference type="RefSeq" id="WP_214544403.1">
    <property type="nucleotide sequence ID" value="NZ_JAHEWS010000011.1"/>
</dbReference>
<dbReference type="InterPro" id="IPR038729">
    <property type="entry name" value="Rad50/SbcC_AAA"/>
</dbReference>
<dbReference type="InterPro" id="IPR015854">
    <property type="entry name" value="ABC_transpr_LolD-like"/>
</dbReference>
<comment type="caution">
    <text evidence="2">The sequence shown here is derived from an EMBL/GenBank/DDBJ whole genome shotgun (WGS) entry which is preliminary data.</text>
</comment>
<evidence type="ECO:0000313" key="2">
    <source>
        <dbReference type="EMBL" id="MBT1587969.1"/>
    </source>
</evidence>
<dbReference type="PANTHER" id="PTHR24220">
    <property type="entry name" value="IMPORT ATP-BINDING PROTEIN"/>
    <property type="match status" value="1"/>
</dbReference>
<accession>A0ABS5VEP5</accession>
<protein>
    <submittedName>
        <fullName evidence="2">AAA family ATPase</fullName>
    </submittedName>
</protein>
<evidence type="ECO:0000259" key="1">
    <source>
        <dbReference type="Pfam" id="PF13476"/>
    </source>
</evidence>
<evidence type="ECO:0000313" key="3">
    <source>
        <dbReference type="Proteomes" id="UP001519641"/>
    </source>
</evidence>
<feature type="domain" description="Rad50/SbcC-type AAA" evidence="1">
    <location>
        <begin position="14"/>
        <end position="132"/>
    </location>
</feature>
<dbReference type="Pfam" id="PF13476">
    <property type="entry name" value="AAA_23"/>
    <property type="match status" value="1"/>
</dbReference>
<sequence length="613" mass="66834">MWISRLRVTGGFLNGVDVDFTRGLNVVVGPRGVGKTTLLELIRHGLGARHADRDLERQRRTLISSVLGDGEVVIDLEDEKSARQLVVDSKGRGVEAAYSDRVLVLGQSELEGIASDAQNRLSLLDLRAGVVDHEIDYSEVREITRQLATVRSELRRRLELSEKRTTLVADLELLSAQEASLIGDAEGPVAASRNRLKVVETQAANNARQVSNLGDVRDAADEAKDGLQRSYSAVSRVIDRFPHVLVEQASLREGFVQSQALIAAANQAMIESIQAATDVLESARSEGNRLADIAGPLRSELEASEAGLGEITAQIRNVKAQLLELEENDVRVNILRKEGALLASRRAEAFAFIEEIEEQRFVRRQRVAVDTTAQVTNNIAVEVKHFADVSSLKTVLANRLRGTHTRATVIEDLSSRILPRTLLEIVEGEDIAGLASVGDLTSDQATRVYAAFEGEEALVELASIRLKDSVDFILRDGRIDKSVDSLSTGQKCAVTLPIVLSERDRALILDQPEDHLDNAYLVDHVVTGLIKRSVDGTQTIVATHNANIPVLGSAERVLVMSSDGARGEVARIGAFDAPDVVKSITKLMEGGKDAFERRHDFYRDHGGLNDGTA</sequence>